<dbReference type="FunFam" id="1.20.1280.290:FF:000009">
    <property type="entry name" value="PQ loop repeat family protein"/>
    <property type="match status" value="1"/>
</dbReference>
<feature type="transmembrane region" description="Helical" evidence="7">
    <location>
        <begin position="41"/>
        <end position="61"/>
    </location>
</feature>
<dbReference type="EMBL" id="KQ964441">
    <property type="protein sequence ID" value="KXN73091.1"/>
    <property type="molecule type" value="Genomic_DNA"/>
</dbReference>
<keyword evidence="2 7" id="KW-0812">Transmembrane</keyword>
<gene>
    <name evidence="8" type="ORF">CONCODRAFT_77467</name>
</gene>
<dbReference type="OrthoDB" id="8048523at2759"/>
<dbReference type="Gene3D" id="1.20.1280.290">
    <property type="match status" value="2"/>
</dbReference>
<feature type="transmembrane region" description="Helical" evidence="7">
    <location>
        <begin position="12"/>
        <end position="29"/>
    </location>
</feature>
<feature type="transmembrane region" description="Helical" evidence="7">
    <location>
        <begin position="166"/>
        <end position="185"/>
    </location>
</feature>
<keyword evidence="9" id="KW-1185">Reference proteome</keyword>
<proteinExistence type="inferred from homology"/>
<keyword evidence="4 7" id="KW-0472">Membrane</keyword>
<dbReference type="GO" id="GO:0034486">
    <property type="term" value="P:vacuolar transmembrane transport"/>
    <property type="evidence" value="ECO:0007669"/>
    <property type="project" value="UniProtKB-ARBA"/>
</dbReference>
<dbReference type="AlphaFoldDB" id="A0A137PDS9"/>
<dbReference type="Pfam" id="PF04193">
    <property type="entry name" value="PQ-loop"/>
    <property type="match status" value="2"/>
</dbReference>
<feature type="transmembrane region" description="Helical" evidence="7">
    <location>
        <begin position="243"/>
        <end position="263"/>
    </location>
</feature>
<accession>A0A137PDS9</accession>
<feature type="transmembrane region" description="Helical" evidence="7">
    <location>
        <begin position="205"/>
        <end position="223"/>
    </location>
</feature>
<dbReference type="InterPro" id="IPR006603">
    <property type="entry name" value="PQ-loop_rpt"/>
</dbReference>
<dbReference type="Proteomes" id="UP000070444">
    <property type="component" value="Unassembled WGS sequence"/>
</dbReference>
<evidence type="ECO:0000256" key="6">
    <source>
        <dbReference type="ARBA" id="ARBA00050768"/>
    </source>
</evidence>
<comment type="similarity">
    <text evidence="5">Belongs to the laat-1 family.</text>
</comment>
<evidence type="ECO:0008006" key="10">
    <source>
        <dbReference type="Google" id="ProtNLM"/>
    </source>
</evidence>
<sequence length="310" mass="34868">MTVVNQFVSDIFFYISGTCWVILLIPQLVENHKNKDSESLSLGFLWCWLIGDLFYLTGAIFQNLLWSTIWITIMYLLNDVALMGQTLYYRYTKSPISSAPPSYIASERSRLLANNTDANRATPPVDVSPRRAEDIPTSSYTSAHQNSVQSYDSKAFVNLGVSLKSILPLFLINFTILFNFTNSSSNPSHLGLFMITGNGGENNDIVWWAQLCGWISTALYTGAKLPQIHLNYTRKTCQGLSKWLFIISLLANGTFILSIVTYSTEVAFIIKSIPWIMGALGPMFLDLVILGQFYYYNKLLGNSDSDEYLA</sequence>
<evidence type="ECO:0000256" key="1">
    <source>
        <dbReference type="ARBA" id="ARBA00004141"/>
    </source>
</evidence>
<dbReference type="PANTHER" id="PTHR16201">
    <property type="entry name" value="SEVEN TRANSMEMBRANE PROTEIN 1-RELATED"/>
    <property type="match status" value="1"/>
</dbReference>
<evidence type="ECO:0000313" key="9">
    <source>
        <dbReference type="Proteomes" id="UP000070444"/>
    </source>
</evidence>
<evidence type="ECO:0000256" key="5">
    <source>
        <dbReference type="ARBA" id="ARBA00038039"/>
    </source>
</evidence>
<organism evidence="8 9">
    <name type="scientific">Conidiobolus coronatus (strain ATCC 28846 / CBS 209.66 / NRRL 28638)</name>
    <name type="common">Delacroixia coronata</name>
    <dbReference type="NCBI Taxonomy" id="796925"/>
    <lineage>
        <taxon>Eukaryota</taxon>
        <taxon>Fungi</taxon>
        <taxon>Fungi incertae sedis</taxon>
        <taxon>Zoopagomycota</taxon>
        <taxon>Entomophthoromycotina</taxon>
        <taxon>Entomophthoromycetes</taxon>
        <taxon>Entomophthorales</taxon>
        <taxon>Ancylistaceae</taxon>
        <taxon>Conidiobolus</taxon>
    </lineage>
</organism>
<reference evidence="8 9" key="1">
    <citation type="journal article" date="2015" name="Genome Biol. Evol.">
        <title>Phylogenomic analyses indicate that early fungi evolved digesting cell walls of algal ancestors of land plants.</title>
        <authorList>
            <person name="Chang Y."/>
            <person name="Wang S."/>
            <person name="Sekimoto S."/>
            <person name="Aerts A.L."/>
            <person name="Choi C."/>
            <person name="Clum A."/>
            <person name="LaButti K.M."/>
            <person name="Lindquist E.A."/>
            <person name="Yee Ngan C."/>
            <person name="Ohm R.A."/>
            <person name="Salamov A.A."/>
            <person name="Grigoriev I.V."/>
            <person name="Spatafora J.W."/>
            <person name="Berbee M.L."/>
        </authorList>
    </citation>
    <scope>NUCLEOTIDE SEQUENCE [LARGE SCALE GENOMIC DNA]</scope>
    <source>
        <strain evidence="8 9">NRRL 28638</strain>
    </source>
</reference>
<evidence type="ECO:0000256" key="2">
    <source>
        <dbReference type="ARBA" id="ARBA00022692"/>
    </source>
</evidence>
<dbReference type="SMART" id="SM00679">
    <property type="entry name" value="CTNS"/>
    <property type="match status" value="2"/>
</dbReference>
<protein>
    <recommendedName>
        <fullName evidence="10">PQ-loop-domain-containing protein</fullName>
    </recommendedName>
</protein>
<name>A0A137PDS9_CONC2</name>
<dbReference type="InterPro" id="IPR051415">
    <property type="entry name" value="LAAT-1"/>
</dbReference>
<dbReference type="GO" id="GO:0098852">
    <property type="term" value="C:lytic vacuole membrane"/>
    <property type="evidence" value="ECO:0007669"/>
    <property type="project" value="UniProtKB-ARBA"/>
</dbReference>
<keyword evidence="3 7" id="KW-1133">Transmembrane helix</keyword>
<comment type="subcellular location">
    <subcellularLocation>
        <location evidence="1">Membrane</location>
        <topology evidence="1">Multi-pass membrane protein</topology>
    </subcellularLocation>
</comment>
<feature type="transmembrane region" description="Helical" evidence="7">
    <location>
        <begin position="275"/>
        <end position="296"/>
    </location>
</feature>
<comment type="catalytic activity">
    <reaction evidence="6">
        <text>L-histidine(out) + L-arginine(in) = L-histidine(in) + L-arginine(out)</text>
        <dbReference type="Rhea" id="RHEA:71063"/>
        <dbReference type="ChEBI" id="CHEBI:32682"/>
        <dbReference type="ChEBI" id="CHEBI:57595"/>
    </reaction>
</comment>
<evidence type="ECO:0000313" key="8">
    <source>
        <dbReference type="EMBL" id="KXN73091.1"/>
    </source>
</evidence>
<dbReference type="PANTHER" id="PTHR16201:SF44">
    <property type="entry name" value="SEVEN TRANSMEMBRANE PROTEIN 1"/>
    <property type="match status" value="1"/>
</dbReference>
<evidence type="ECO:0000256" key="4">
    <source>
        <dbReference type="ARBA" id="ARBA00023136"/>
    </source>
</evidence>
<evidence type="ECO:0000256" key="7">
    <source>
        <dbReference type="SAM" id="Phobius"/>
    </source>
</evidence>
<evidence type="ECO:0000256" key="3">
    <source>
        <dbReference type="ARBA" id="ARBA00022989"/>
    </source>
</evidence>
<dbReference type="GO" id="GO:0015174">
    <property type="term" value="F:basic amino acid transmembrane transporter activity"/>
    <property type="evidence" value="ECO:0007669"/>
    <property type="project" value="UniProtKB-ARBA"/>
</dbReference>